<evidence type="ECO:0000313" key="2">
    <source>
        <dbReference type="Proteomes" id="UP000016933"/>
    </source>
</evidence>
<reference evidence="1 2" key="2">
    <citation type="journal article" date="2012" name="PLoS Pathog.">
        <title>Diverse lifestyles and strategies of plant pathogenesis encoded in the genomes of eighteen Dothideomycetes fungi.</title>
        <authorList>
            <person name="Ohm R.A."/>
            <person name="Feau N."/>
            <person name="Henrissat B."/>
            <person name="Schoch C.L."/>
            <person name="Horwitz B.A."/>
            <person name="Barry K.W."/>
            <person name="Condon B.J."/>
            <person name="Copeland A.C."/>
            <person name="Dhillon B."/>
            <person name="Glaser F."/>
            <person name="Hesse C.N."/>
            <person name="Kosti I."/>
            <person name="LaButti K."/>
            <person name="Lindquist E.A."/>
            <person name="Lucas S."/>
            <person name="Salamov A.A."/>
            <person name="Bradshaw R.E."/>
            <person name="Ciuffetti L."/>
            <person name="Hamelin R.C."/>
            <person name="Kema G.H.J."/>
            <person name="Lawrence C."/>
            <person name="Scott J.A."/>
            <person name="Spatafora J.W."/>
            <person name="Turgeon B.G."/>
            <person name="de Wit P.J.G.M."/>
            <person name="Zhong S."/>
            <person name="Goodwin S.B."/>
            <person name="Grigoriev I.V."/>
        </authorList>
    </citation>
    <scope>NUCLEOTIDE SEQUENCE [LARGE SCALE GENOMIC DNA]</scope>
    <source>
        <strain evidence="2">NZE10 / CBS 128990</strain>
    </source>
</reference>
<accession>N1Q392</accession>
<keyword evidence="2" id="KW-1185">Reference proteome</keyword>
<dbReference type="AlphaFoldDB" id="N1Q392"/>
<dbReference type="HOGENOM" id="CLU_2209943_0_0_1"/>
<evidence type="ECO:0000313" key="1">
    <source>
        <dbReference type="EMBL" id="EME48944.1"/>
    </source>
</evidence>
<protein>
    <submittedName>
        <fullName evidence="1">Uncharacterized protein</fullName>
    </submittedName>
</protein>
<name>N1Q392_DOTSN</name>
<proteinExistence type="predicted"/>
<dbReference type="EMBL" id="KB446535">
    <property type="protein sequence ID" value="EME48944.1"/>
    <property type="molecule type" value="Genomic_DNA"/>
</dbReference>
<organism evidence="1 2">
    <name type="scientific">Dothistroma septosporum (strain NZE10 / CBS 128990)</name>
    <name type="common">Red band needle blight fungus</name>
    <name type="synonym">Mycosphaerella pini</name>
    <dbReference type="NCBI Taxonomy" id="675120"/>
    <lineage>
        <taxon>Eukaryota</taxon>
        <taxon>Fungi</taxon>
        <taxon>Dikarya</taxon>
        <taxon>Ascomycota</taxon>
        <taxon>Pezizomycotina</taxon>
        <taxon>Dothideomycetes</taxon>
        <taxon>Dothideomycetidae</taxon>
        <taxon>Mycosphaerellales</taxon>
        <taxon>Mycosphaerellaceae</taxon>
        <taxon>Dothistroma</taxon>
    </lineage>
</organism>
<gene>
    <name evidence="1" type="ORF">DOTSEDRAFT_67852</name>
</gene>
<sequence>MRRRSLAGREVWLPSRSVGLSLTPRDMYIGILQDFRAQGNLLDGTSKMAHAALPLECLGRAAWHTQEFREFQCQSSGRSMKCWLLRIITTLAKCRGHLLDAWTSVNV</sequence>
<reference evidence="2" key="1">
    <citation type="journal article" date="2012" name="PLoS Genet.">
        <title>The genomes of the fungal plant pathogens Cladosporium fulvum and Dothistroma septosporum reveal adaptation to different hosts and lifestyles but also signatures of common ancestry.</title>
        <authorList>
            <person name="de Wit P.J.G.M."/>
            <person name="van der Burgt A."/>
            <person name="Oekmen B."/>
            <person name="Stergiopoulos I."/>
            <person name="Abd-Elsalam K.A."/>
            <person name="Aerts A.L."/>
            <person name="Bahkali A.H."/>
            <person name="Beenen H.G."/>
            <person name="Chettri P."/>
            <person name="Cox M.P."/>
            <person name="Datema E."/>
            <person name="de Vries R.P."/>
            <person name="Dhillon B."/>
            <person name="Ganley A.R."/>
            <person name="Griffiths S.A."/>
            <person name="Guo Y."/>
            <person name="Hamelin R.C."/>
            <person name="Henrissat B."/>
            <person name="Kabir M.S."/>
            <person name="Jashni M.K."/>
            <person name="Kema G."/>
            <person name="Klaubauf S."/>
            <person name="Lapidus A."/>
            <person name="Levasseur A."/>
            <person name="Lindquist E."/>
            <person name="Mehrabi R."/>
            <person name="Ohm R.A."/>
            <person name="Owen T.J."/>
            <person name="Salamov A."/>
            <person name="Schwelm A."/>
            <person name="Schijlen E."/>
            <person name="Sun H."/>
            <person name="van den Burg H.A."/>
            <person name="van Ham R.C.H.J."/>
            <person name="Zhang S."/>
            <person name="Goodwin S.B."/>
            <person name="Grigoriev I.V."/>
            <person name="Collemare J."/>
            <person name="Bradshaw R.E."/>
        </authorList>
    </citation>
    <scope>NUCLEOTIDE SEQUENCE [LARGE SCALE GENOMIC DNA]</scope>
    <source>
        <strain evidence="2">NZE10 / CBS 128990</strain>
    </source>
</reference>
<dbReference type="Proteomes" id="UP000016933">
    <property type="component" value="Unassembled WGS sequence"/>
</dbReference>